<dbReference type="EMBL" id="AGNL01002633">
    <property type="protein sequence ID" value="EJK75960.1"/>
    <property type="molecule type" value="Genomic_DNA"/>
</dbReference>
<feature type="region of interest" description="Disordered" evidence="1">
    <location>
        <begin position="26"/>
        <end position="199"/>
    </location>
</feature>
<accession>K0TEW6</accession>
<organism evidence="2 3">
    <name type="scientific">Thalassiosira oceanica</name>
    <name type="common">Marine diatom</name>
    <dbReference type="NCBI Taxonomy" id="159749"/>
    <lineage>
        <taxon>Eukaryota</taxon>
        <taxon>Sar</taxon>
        <taxon>Stramenopiles</taxon>
        <taxon>Ochrophyta</taxon>
        <taxon>Bacillariophyta</taxon>
        <taxon>Coscinodiscophyceae</taxon>
        <taxon>Thalassiosirophycidae</taxon>
        <taxon>Thalassiosirales</taxon>
        <taxon>Thalassiosiraceae</taxon>
        <taxon>Thalassiosira</taxon>
    </lineage>
</organism>
<evidence type="ECO:0000313" key="2">
    <source>
        <dbReference type="EMBL" id="EJK75960.1"/>
    </source>
</evidence>
<dbReference type="Proteomes" id="UP000266841">
    <property type="component" value="Unassembled WGS sequence"/>
</dbReference>
<dbReference type="OMA" id="RITGRTQ"/>
<comment type="caution">
    <text evidence="2">The sequence shown here is derived from an EMBL/GenBank/DDBJ whole genome shotgun (WGS) entry which is preliminary data.</text>
</comment>
<dbReference type="InterPro" id="IPR053030">
    <property type="entry name" value="Ribosomal_biogenesis_FAF1-like"/>
</dbReference>
<dbReference type="InterPro" id="IPR027973">
    <property type="entry name" value="FSAF1-like"/>
</dbReference>
<reference evidence="2 3" key="1">
    <citation type="journal article" date="2012" name="Genome Biol.">
        <title>Genome and low-iron response of an oceanic diatom adapted to chronic iron limitation.</title>
        <authorList>
            <person name="Lommer M."/>
            <person name="Specht M."/>
            <person name="Roy A.S."/>
            <person name="Kraemer L."/>
            <person name="Andreson R."/>
            <person name="Gutowska M.A."/>
            <person name="Wolf J."/>
            <person name="Bergner S.V."/>
            <person name="Schilhabel M.B."/>
            <person name="Klostermeier U.C."/>
            <person name="Beiko R.G."/>
            <person name="Rosenstiel P."/>
            <person name="Hippler M."/>
            <person name="Laroche J."/>
        </authorList>
    </citation>
    <scope>NUCLEOTIDE SEQUENCE [LARGE SCALE GENOMIC DNA]</scope>
    <source>
        <strain evidence="2 3">CCMP1005</strain>
    </source>
</reference>
<dbReference type="PANTHER" id="PTHR28096">
    <property type="entry name" value="PROTEIN FAF1"/>
    <property type="match status" value="1"/>
</dbReference>
<dbReference type="Pfam" id="PF15375">
    <property type="entry name" value="FSAF1"/>
    <property type="match status" value="1"/>
</dbReference>
<dbReference type="eggNOG" id="ENOG502SXJB">
    <property type="taxonomic scope" value="Eukaryota"/>
</dbReference>
<sequence>MKSKSSGASSKRKRRVVEVVVCPEAFPDFSSVGGSTSRRQSQQQPRRNRFEPSSKDETNGPKLDVQETIREVHSFGAEGFTGQQKKSHAAAEYERITGRAMKRQKIPTKIIRGMREKAKKREAREQRELKESGVVSHGRKKSKSGRGEEATSSGVEGVFGSARRRNTGQRRKMEASKYGPNPDVGFLHKGMLRVNPNKR</sequence>
<evidence type="ECO:0000313" key="3">
    <source>
        <dbReference type="Proteomes" id="UP000266841"/>
    </source>
</evidence>
<feature type="compositionally biased region" description="Basic and acidic residues" evidence="1">
    <location>
        <begin position="48"/>
        <end position="73"/>
    </location>
</feature>
<keyword evidence="3" id="KW-1185">Reference proteome</keyword>
<protein>
    <submittedName>
        <fullName evidence="2">Uncharacterized protein</fullName>
    </submittedName>
</protein>
<proteinExistence type="predicted"/>
<dbReference type="GO" id="GO:0000462">
    <property type="term" value="P:maturation of SSU-rRNA from tricistronic rRNA transcript (SSU-rRNA, 5.8S rRNA, LSU-rRNA)"/>
    <property type="evidence" value="ECO:0007669"/>
    <property type="project" value="TreeGrafter"/>
</dbReference>
<feature type="compositionally biased region" description="Low complexity" evidence="1">
    <location>
        <begin position="30"/>
        <end position="45"/>
    </location>
</feature>
<dbReference type="GO" id="GO:0005730">
    <property type="term" value="C:nucleolus"/>
    <property type="evidence" value="ECO:0007669"/>
    <property type="project" value="TreeGrafter"/>
</dbReference>
<dbReference type="OrthoDB" id="44080at2759"/>
<feature type="compositionally biased region" description="Basic and acidic residues" evidence="1">
    <location>
        <begin position="122"/>
        <end position="131"/>
    </location>
</feature>
<dbReference type="AlphaFoldDB" id="K0TEW6"/>
<dbReference type="PANTHER" id="PTHR28096:SF1">
    <property type="entry name" value="PROTEIN FAF1"/>
    <property type="match status" value="1"/>
</dbReference>
<evidence type="ECO:0000256" key="1">
    <source>
        <dbReference type="SAM" id="MobiDB-lite"/>
    </source>
</evidence>
<name>K0TEW6_THAOC</name>
<gene>
    <name evidence="2" type="ORF">THAOC_02301</name>
</gene>